<keyword evidence="1" id="KW-0433">Leucine-rich repeat</keyword>
<dbReference type="SUPFAM" id="SSF52540">
    <property type="entry name" value="P-loop containing nucleoside triphosphate hydrolases"/>
    <property type="match status" value="1"/>
</dbReference>
<organism evidence="11 12">
    <name type="scientific">Protea cynaroides</name>
    <dbReference type="NCBI Taxonomy" id="273540"/>
    <lineage>
        <taxon>Eukaryota</taxon>
        <taxon>Viridiplantae</taxon>
        <taxon>Streptophyta</taxon>
        <taxon>Embryophyta</taxon>
        <taxon>Tracheophyta</taxon>
        <taxon>Spermatophyta</taxon>
        <taxon>Magnoliopsida</taxon>
        <taxon>Proteales</taxon>
        <taxon>Proteaceae</taxon>
        <taxon>Protea</taxon>
    </lineage>
</organism>
<dbReference type="Gene3D" id="3.80.10.10">
    <property type="entry name" value="Ribonuclease Inhibitor"/>
    <property type="match status" value="3"/>
</dbReference>
<dbReference type="GO" id="GO:0006952">
    <property type="term" value="P:defense response"/>
    <property type="evidence" value="ECO:0007669"/>
    <property type="project" value="UniProtKB-KW"/>
</dbReference>
<reference evidence="11" key="1">
    <citation type="journal article" date="2023" name="Plant J.">
        <title>The genome of the king protea, Protea cynaroides.</title>
        <authorList>
            <person name="Chang J."/>
            <person name="Duong T.A."/>
            <person name="Schoeman C."/>
            <person name="Ma X."/>
            <person name="Roodt D."/>
            <person name="Barker N."/>
            <person name="Li Z."/>
            <person name="Van de Peer Y."/>
            <person name="Mizrachi E."/>
        </authorList>
    </citation>
    <scope>NUCLEOTIDE SEQUENCE</scope>
    <source>
        <tissue evidence="11">Young leaves</tissue>
    </source>
</reference>
<dbReference type="InterPro" id="IPR036388">
    <property type="entry name" value="WH-like_DNA-bd_sf"/>
</dbReference>
<dbReference type="InterPro" id="IPR058922">
    <property type="entry name" value="WHD_DRP"/>
</dbReference>
<dbReference type="FunFam" id="1.10.10.10:FF:000322">
    <property type="entry name" value="Probable disease resistance protein At1g63360"/>
    <property type="match status" value="1"/>
</dbReference>
<sequence>MVDAVGVVLENINSLLQKEFALVWGVDGEMKRLSSALLTIRDVLEDAEVKQFKDKAIRGWLKKLKDAAYDADDILDECAVKALQLEAQGRNCTNQVSTSFLSWFNFEQLMFRHKIGQKIKDVRKRFDDIAAERSNFHLNRGIVEWTVESNTERETTSILTEPQVYGRDEDREEIVKLLLNNISNPNLLVYPIIGMGGLGKTTLAQLVYNDERVKNHFNVRIWVCISDDFNVKRLIRAIIESMSGVACDLTDLDPMQSRLREMLGRRRFLLVLDDVWNEDQDKWDKLKYSLTSGIQGCSIIATTRTEKVGSIMGTFPAHHLKGLSEEDCWALFKQRAFGVGREENASLVVIGKEIVNKCGGVPLAAKALGSLMCFKQTETEWLFVRNSEIWDLPEDEENTILPALRLSYSHLPLHLRQCFAYCSIFPKDYKIVKGQLVHLWMANGFIPSKRNMELEDIGTEIFHELMRRSFFQVAGEFYGKVYKMHDLIHDLACSVMDNECLSLVSSMEKIVPERIRHLSLESYTLSSGLQLLIHSSINESLHKSQNIRTLLLNSLRAESDIVYQHFNFSKFGCLRALELNFHSVGSSCSPSLVLVRFINELGNLIHLRYLKLSYINVRALPESLSNLKHLQTLILRVCPMLEKLPAQMSSMSSLMHLNIDNCYRLSHMPIGIGRLRHLQTLSIFIVGMKSGCRISELQGLNLKGQLHIKGLEKVKNSMDAKEANLIRMINLESLTLSWSSNTKTHIQENAGEVLEGLQPPASIQILRIENYHGMKFPCWMEDLRLQNLVRVELIDCKRCEHLPPLGHLPLLKHLSVSRMDSIRYLSEEFYSGDDLGRGIFPSLKNLKLEEMINLEELLLNVPQGRQVFRCLVSINIINCDKLANLPFLPSLQRVLLRTKNENVPEGLLQNRNLPVLQELEFNGCPKLITLLRLFIKNEELDFSSLEVIRVSNCNAMEYLWEDETQFQGLISLKRLDIQFCSKLASLSGIRYLSALEDLNINQCPELELSQLEDFQHLTSLRVLSICSLPQLMSLPQNLKHTTLLQYLLILDCDGLTTLAPEWIHNLTSLRTLQISYCRNLTFLPDGIRQLTALQTLTIEACPILETRCRDGGEDWPKIAHIPNVIVKSWNPPMYMNQNSGCWGSLLELRRRLIQ</sequence>
<dbReference type="InterPro" id="IPR056789">
    <property type="entry name" value="LRR_R13L1-DRL21"/>
</dbReference>
<dbReference type="SUPFAM" id="SSF52058">
    <property type="entry name" value="L domain-like"/>
    <property type="match status" value="1"/>
</dbReference>
<keyword evidence="5" id="KW-0067">ATP-binding</keyword>
<dbReference type="FunFam" id="3.40.50.300:FF:001091">
    <property type="entry name" value="Probable disease resistance protein At1g61300"/>
    <property type="match status" value="1"/>
</dbReference>
<evidence type="ECO:0000259" key="10">
    <source>
        <dbReference type="Pfam" id="PF25019"/>
    </source>
</evidence>
<dbReference type="Pfam" id="PF23247">
    <property type="entry name" value="LRR_RPS2"/>
    <property type="match status" value="1"/>
</dbReference>
<keyword evidence="2" id="KW-0677">Repeat</keyword>
<evidence type="ECO:0000313" key="12">
    <source>
        <dbReference type="Proteomes" id="UP001141806"/>
    </source>
</evidence>
<dbReference type="OrthoDB" id="2973320at2759"/>
<accession>A0A9Q0HBT8</accession>
<dbReference type="Pfam" id="PF18052">
    <property type="entry name" value="Rx_N"/>
    <property type="match status" value="1"/>
</dbReference>
<feature type="domain" description="R13L1/DRL21-like LRR repeat region" evidence="10">
    <location>
        <begin position="694"/>
        <end position="819"/>
    </location>
</feature>
<dbReference type="Pfam" id="PF25019">
    <property type="entry name" value="LRR_R13L1-DRL21"/>
    <property type="match status" value="1"/>
</dbReference>
<evidence type="ECO:0000256" key="3">
    <source>
        <dbReference type="ARBA" id="ARBA00022741"/>
    </source>
</evidence>
<protein>
    <recommendedName>
        <fullName evidence="13">Disease resistance protein RGA3</fullName>
    </recommendedName>
</protein>
<dbReference type="PRINTS" id="PR00364">
    <property type="entry name" value="DISEASERSIST"/>
</dbReference>
<dbReference type="InterPro" id="IPR027417">
    <property type="entry name" value="P-loop_NTPase"/>
</dbReference>
<comment type="caution">
    <text evidence="11">The sequence shown here is derived from an EMBL/GenBank/DDBJ whole genome shotgun (WGS) entry which is preliminary data.</text>
</comment>
<name>A0A9Q0HBT8_9MAGN</name>
<dbReference type="PANTHER" id="PTHR36766">
    <property type="entry name" value="PLANT BROAD-SPECTRUM MILDEW RESISTANCE PROTEIN RPW8"/>
    <property type="match status" value="1"/>
</dbReference>
<dbReference type="InterPro" id="IPR042197">
    <property type="entry name" value="Apaf_helical"/>
</dbReference>
<keyword evidence="4" id="KW-0611">Plant defense</keyword>
<evidence type="ECO:0000259" key="7">
    <source>
        <dbReference type="Pfam" id="PF18052"/>
    </source>
</evidence>
<dbReference type="InterPro" id="IPR032675">
    <property type="entry name" value="LRR_dom_sf"/>
</dbReference>
<dbReference type="Gene3D" id="1.10.10.10">
    <property type="entry name" value="Winged helix-like DNA-binding domain superfamily/Winged helix DNA-binding domain"/>
    <property type="match status" value="1"/>
</dbReference>
<dbReference type="GO" id="GO:0051707">
    <property type="term" value="P:response to other organism"/>
    <property type="evidence" value="ECO:0007669"/>
    <property type="project" value="UniProtKB-ARBA"/>
</dbReference>
<dbReference type="GO" id="GO:0043531">
    <property type="term" value="F:ADP binding"/>
    <property type="evidence" value="ECO:0007669"/>
    <property type="project" value="InterPro"/>
</dbReference>
<dbReference type="Gene3D" id="1.20.5.4130">
    <property type="match status" value="1"/>
</dbReference>
<dbReference type="PANTHER" id="PTHR36766:SF42">
    <property type="entry name" value="NB-ARC DOMAIN DISEASE RESISTANCE PROTEIN"/>
    <property type="match status" value="1"/>
</dbReference>
<dbReference type="GO" id="GO:0005524">
    <property type="term" value="F:ATP binding"/>
    <property type="evidence" value="ECO:0007669"/>
    <property type="project" value="UniProtKB-KW"/>
</dbReference>
<feature type="domain" description="Disease resistance protein winged helix" evidence="9">
    <location>
        <begin position="424"/>
        <end position="492"/>
    </location>
</feature>
<feature type="domain" description="NB-ARC" evidence="6">
    <location>
        <begin position="172"/>
        <end position="337"/>
    </location>
</feature>
<dbReference type="InterPro" id="IPR057135">
    <property type="entry name" value="At4g27190-like_LRR"/>
</dbReference>
<evidence type="ECO:0000259" key="9">
    <source>
        <dbReference type="Pfam" id="PF23559"/>
    </source>
</evidence>
<dbReference type="AlphaFoldDB" id="A0A9Q0HBT8"/>
<dbReference type="InterPro" id="IPR002182">
    <property type="entry name" value="NB-ARC"/>
</dbReference>
<evidence type="ECO:0000259" key="6">
    <source>
        <dbReference type="Pfam" id="PF00931"/>
    </source>
</evidence>
<evidence type="ECO:0000313" key="11">
    <source>
        <dbReference type="EMBL" id="KAJ4962940.1"/>
    </source>
</evidence>
<feature type="domain" description="Disease resistance N-terminal" evidence="7">
    <location>
        <begin position="4"/>
        <end position="91"/>
    </location>
</feature>
<evidence type="ECO:0000256" key="2">
    <source>
        <dbReference type="ARBA" id="ARBA00022737"/>
    </source>
</evidence>
<proteinExistence type="predicted"/>
<dbReference type="InterPro" id="IPR041118">
    <property type="entry name" value="Rx_N"/>
</dbReference>
<evidence type="ECO:0000259" key="8">
    <source>
        <dbReference type="Pfam" id="PF23247"/>
    </source>
</evidence>
<evidence type="ECO:0000256" key="1">
    <source>
        <dbReference type="ARBA" id="ARBA00022614"/>
    </source>
</evidence>
<dbReference type="Gene3D" id="1.10.8.430">
    <property type="entry name" value="Helical domain of apoptotic protease-activating factors"/>
    <property type="match status" value="1"/>
</dbReference>
<dbReference type="SUPFAM" id="SSF52047">
    <property type="entry name" value="RNI-like"/>
    <property type="match status" value="1"/>
</dbReference>
<evidence type="ECO:0008006" key="13">
    <source>
        <dbReference type="Google" id="ProtNLM"/>
    </source>
</evidence>
<feature type="domain" description="Disease resistance protein At4g27190-like leucine-rich repeats" evidence="8">
    <location>
        <begin position="946"/>
        <end position="1078"/>
    </location>
</feature>
<dbReference type="Pfam" id="PF00931">
    <property type="entry name" value="NB-ARC"/>
    <property type="match status" value="1"/>
</dbReference>
<dbReference type="Gene3D" id="3.40.50.300">
    <property type="entry name" value="P-loop containing nucleotide triphosphate hydrolases"/>
    <property type="match status" value="1"/>
</dbReference>
<gene>
    <name evidence="11" type="ORF">NE237_022879</name>
</gene>
<evidence type="ECO:0000256" key="4">
    <source>
        <dbReference type="ARBA" id="ARBA00022821"/>
    </source>
</evidence>
<dbReference type="EMBL" id="JAMYWD010000008">
    <property type="protein sequence ID" value="KAJ4962940.1"/>
    <property type="molecule type" value="Genomic_DNA"/>
</dbReference>
<dbReference type="CDD" id="cd14798">
    <property type="entry name" value="RX-CC_like"/>
    <property type="match status" value="1"/>
</dbReference>
<keyword evidence="12" id="KW-1185">Reference proteome</keyword>
<keyword evidence="3" id="KW-0547">Nucleotide-binding</keyword>
<dbReference type="Pfam" id="PF23559">
    <property type="entry name" value="WHD_DRP"/>
    <property type="match status" value="1"/>
</dbReference>
<dbReference type="InterPro" id="IPR038005">
    <property type="entry name" value="RX-like_CC"/>
</dbReference>
<evidence type="ECO:0000256" key="5">
    <source>
        <dbReference type="ARBA" id="ARBA00022840"/>
    </source>
</evidence>
<dbReference type="Proteomes" id="UP001141806">
    <property type="component" value="Unassembled WGS sequence"/>
</dbReference>